<keyword evidence="1" id="KW-0812">Transmembrane</keyword>
<gene>
    <name evidence="2" type="ORF">QBC37DRAFT_459240</name>
</gene>
<feature type="non-terminal residue" evidence="2">
    <location>
        <position position="153"/>
    </location>
</feature>
<comment type="caution">
    <text evidence="2">The sequence shown here is derived from an EMBL/GenBank/DDBJ whole genome shotgun (WGS) entry which is preliminary data.</text>
</comment>
<name>A0AAN7B0I3_9PEZI</name>
<feature type="transmembrane region" description="Helical" evidence="1">
    <location>
        <begin position="135"/>
        <end position="152"/>
    </location>
</feature>
<organism evidence="2 3">
    <name type="scientific">Rhypophila decipiens</name>
    <dbReference type="NCBI Taxonomy" id="261697"/>
    <lineage>
        <taxon>Eukaryota</taxon>
        <taxon>Fungi</taxon>
        <taxon>Dikarya</taxon>
        <taxon>Ascomycota</taxon>
        <taxon>Pezizomycotina</taxon>
        <taxon>Sordariomycetes</taxon>
        <taxon>Sordariomycetidae</taxon>
        <taxon>Sordariales</taxon>
        <taxon>Naviculisporaceae</taxon>
        <taxon>Rhypophila</taxon>
    </lineage>
</organism>
<evidence type="ECO:0000313" key="3">
    <source>
        <dbReference type="Proteomes" id="UP001301769"/>
    </source>
</evidence>
<protein>
    <submittedName>
        <fullName evidence="2">Uncharacterized protein</fullName>
    </submittedName>
</protein>
<accession>A0AAN7B0I3</accession>
<dbReference type="EMBL" id="MU858416">
    <property type="protein sequence ID" value="KAK4206423.1"/>
    <property type="molecule type" value="Genomic_DNA"/>
</dbReference>
<keyword evidence="3" id="KW-1185">Reference proteome</keyword>
<proteinExistence type="predicted"/>
<evidence type="ECO:0000256" key="1">
    <source>
        <dbReference type="SAM" id="Phobius"/>
    </source>
</evidence>
<feature type="non-terminal residue" evidence="2">
    <location>
        <position position="1"/>
    </location>
</feature>
<sequence length="153" mass="17563">RVLALKLITGLLVVILYYENTILDTPFERFMDSQTFGVRFLFAGLGTGISLFWAWYFTLASSQHVFYRLRPQAQSRKRPDDTFGPEIPQAPSSWQDINFLLDLAIPLATLLARFTPILLAGVPFRNTITWKMHEAYTWCVVGVLGYMVIVLVW</sequence>
<feature type="transmembrane region" description="Helical" evidence="1">
    <location>
        <begin position="103"/>
        <end position="123"/>
    </location>
</feature>
<feature type="transmembrane region" description="Helical" evidence="1">
    <location>
        <begin position="36"/>
        <end position="56"/>
    </location>
</feature>
<evidence type="ECO:0000313" key="2">
    <source>
        <dbReference type="EMBL" id="KAK4206423.1"/>
    </source>
</evidence>
<reference evidence="2" key="1">
    <citation type="journal article" date="2023" name="Mol. Phylogenet. Evol.">
        <title>Genome-scale phylogeny and comparative genomics of the fungal order Sordariales.</title>
        <authorList>
            <person name="Hensen N."/>
            <person name="Bonometti L."/>
            <person name="Westerberg I."/>
            <person name="Brannstrom I.O."/>
            <person name="Guillou S."/>
            <person name="Cros-Aarteil S."/>
            <person name="Calhoun S."/>
            <person name="Haridas S."/>
            <person name="Kuo A."/>
            <person name="Mondo S."/>
            <person name="Pangilinan J."/>
            <person name="Riley R."/>
            <person name="LaButti K."/>
            <person name="Andreopoulos B."/>
            <person name="Lipzen A."/>
            <person name="Chen C."/>
            <person name="Yan M."/>
            <person name="Daum C."/>
            <person name="Ng V."/>
            <person name="Clum A."/>
            <person name="Steindorff A."/>
            <person name="Ohm R.A."/>
            <person name="Martin F."/>
            <person name="Silar P."/>
            <person name="Natvig D.O."/>
            <person name="Lalanne C."/>
            <person name="Gautier V."/>
            <person name="Ament-Velasquez S.L."/>
            <person name="Kruys A."/>
            <person name="Hutchinson M.I."/>
            <person name="Powell A.J."/>
            <person name="Barry K."/>
            <person name="Miller A.N."/>
            <person name="Grigoriev I.V."/>
            <person name="Debuchy R."/>
            <person name="Gladieux P."/>
            <person name="Hiltunen Thoren M."/>
            <person name="Johannesson H."/>
        </authorList>
    </citation>
    <scope>NUCLEOTIDE SEQUENCE</scope>
    <source>
        <strain evidence="2">PSN293</strain>
    </source>
</reference>
<keyword evidence="1" id="KW-1133">Transmembrane helix</keyword>
<dbReference type="AlphaFoldDB" id="A0AAN7B0I3"/>
<reference evidence="2" key="2">
    <citation type="submission" date="2023-05" db="EMBL/GenBank/DDBJ databases">
        <authorList>
            <consortium name="Lawrence Berkeley National Laboratory"/>
            <person name="Steindorff A."/>
            <person name="Hensen N."/>
            <person name="Bonometti L."/>
            <person name="Westerberg I."/>
            <person name="Brannstrom I.O."/>
            <person name="Guillou S."/>
            <person name="Cros-Aarteil S."/>
            <person name="Calhoun S."/>
            <person name="Haridas S."/>
            <person name="Kuo A."/>
            <person name="Mondo S."/>
            <person name="Pangilinan J."/>
            <person name="Riley R."/>
            <person name="Labutti K."/>
            <person name="Andreopoulos B."/>
            <person name="Lipzen A."/>
            <person name="Chen C."/>
            <person name="Yanf M."/>
            <person name="Daum C."/>
            <person name="Ng V."/>
            <person name="Clum A."/>
            <person name="Ohm R."/>
            <person name="Martin F."/>
            <person name="Silar P."/>
            <person name="Natvig D."/>
            <person name="Lalanne C."/>
            <person name="Gautier V."/>
            <person name="Ament-Velasquez S.L."/>
            <person name="Kruys A."/>
            <person name="Hutchinson M.I."/>
            <person name="Powell A.J."/>
            <person name="Barry K."/>
            <person name="Miller A.N."/>
            <person name="Grigoriev I.V."/>
            <person name="Debuchy R."/>
            <person name="Gladieux P."/>
            <person name="Thoren M.H."/>
            <person name="Johannesson H."/>
        </authorList>
    </citation>
    <scope>NUCLEOTIDE SEQUENCE</scope>
    <source>
        <strain evidence="2">PSN293</strain>
    </source>
</reference>
<dbReference type="Proteomes" id="UP001301769">
    <property type="component" value="Unassembled WGS sequence"/>
</dbReference>
<keyword evidence="1" id="KW-0472">Membrane</keyword>